<dbReference type="AlphaFoldDB" id="A0A6C0BDV2"/>
<reference evidence="1" key="1">
    <citation type="journal article" date="2020" name="Nature">
        <title>Giant virus diversity and host interactions through global metagenomics.</title>
        <authorList>
            <person name="Schulz F."/>
            <person name="Roux S."/>
            <person name="Paez-Espino D."/>
            <person name="Jungbluth S."/>
            <person name="Walsh D.A."/>
            <person name="Denef V.J."/>
            <person name="McMahon K.D."/>
            <person name="Konstantinidis K.T."/>
            <person name="Eloe-Fadrosh E.A."/>
            <person name="Kyrpides N.C."/>
            <person name="Woyke T."/>
        </authorList>
    </citation>
    <scope>NUCLEOTIDE SEQUENCE</scope>
    <source>
        <strain evidence="1">GVMAG-M-3300010160-26</strain>
    </source>
</reference>
<accession>A0A6C0BDV2</accession>
<name>A0A6C0BDV2_9ZZZZ</name>
<proteinExistence type="predicted"/>
<protein>
    <submittedName>
        <fullName evidence="1">Uncharacterized protein</fullName>
    </submittedName>
</protein>
<sequence length="157" mass="17830">MQATVYISTFPNVKSLVDAMNVFAKRLYDAKLPYDIVLLILDRARKNMISQLTVEISAKVVCVQCEDFDIEIANARNRAVTFDCIRALLVLEISSRGKFLLPCDFVSSDLNHLVINNEDGEIYVVNSSYISMKLSNPNQHSDKEYKVIHKTVWIIGN</sequence>
<organism evidence="1">
    <name type="scientific">viral metagenome</name>
    <dbReference type="NCBI Taxonomy" id="1070528"/>
    <lineage>
        <taxon>unclassified sequences</taxon>
        <taxon>metagenomes</taxon>
        <taxon>organismal metagenomes</taxon>
    </lineage>
</organism>
<evidence type="ECO:0000313" key="1">
    <source>
        <dbReference type="EMBL" id="QHS89759.1"/>
    </source>
</evidence>
<dbReference type="EMBL" id="MN739119">
    <property type="protein sequence ID" value="QHS89759.1"/>
    <property type="molecule type" value="Genomic_DNA"/>
</dbReference>